<sequence length="71" mass="7962">MFSFAIVSSINGSGQHRLCWSFPILPEKLASHYQEQCELKSPQTGRSVHRGRSTMSLTCSIGTQRRAKSHL</sequence>
<feature type="region of interest" description="Disordered" evidence="1">
    <location>
        <begin position="42"/>
        <end position="71"/>
    </location>
</feature>
<evidence type="ECO:0000256" key="1">
    <source>
        <dbReference type="SAM" id="MobiDB-lite"/>
    </source>
</evidence>
<dbReference type="AlphaFoldDB" id="A0A8J5I4S1"/>
<dbReference type="Proteomes" id="UP000709295">
    <property type="component" value="Unassembled WGS sequence"/>
</dbReference>
<comment type="caution">
    <text evidence="2">The sequence shown here is derived from an EMBL/GenBank/DDBJ whole genome shotgun (WGS) entry which is preliminary data.</text>
</comment>
<name>A0A8J5I4S1_9STRA</name>
<feature type="compositionally biased region" description="Polar residues" evidence="1">
    <location>
        <begin position="53"/>
        <end position="63"/>
    </location>
</feature>
<organism evidence="2 3">
    <name type="scientific">Phytophthora aleatoria</name>
    <dbReference type="NCBI Taxonomy" id="2496075"/>
    <lineage>
        <taxon>Eukaryota</taxon>
        <taxon>Sar</taxon>
        <taxon>Stramenopiles</taxon>
        <taxon>Oomycota</taxon>
        <taxon>Peronosporomycetes</taxon>
        <taxon>Peronosporales</taxon>
        <taxon>Peronosporaceae</taxon>
        <taxon>Phytophthora</taxon>
    </lineage>
</organism>
<accession>A0A8J5I4S1</accession>
<dbReference type="EMBL" id="JAENGY010001893">
    <property type="protein sequence ID" value="KAG6946374.1"/>
    <property type="molecule type" value="Genomic_DNA"/>
</dbReference>
<proteinExistence type="predicted"/>
<reference evidence="2" key="1">
    <citation type="submission" date="2021-01" db="EMBL/GenBank/DDBJ databases">
        <title>Phytophthora aleatoria, a newly-described species from Pinus radiata is distinct from Phytophthora cactorum isolates based on comparative genomics.</title>
        <authorList>
            <person name="Mcdougal R."/>
            <person name="Panda P."/>
            <person name="Williams N."/>
            <person name="Studholme D.J."/>
        </authorList>
    </citation>
    <scope>NUCLEOTIDE SEQUENCE</scope>
    <source>
        <strain evidence="2">NZFS 4037</strain>
    </source>
</reference>
<gene>
    <name evidence="2" type="ORF">JG688_00016077</name>
</gene>
<protein>
    <submittedName>
        <fullName evidence="2">Uncharacterized protein</fullName>
    </submittedName>
</protein>
<evidence type="ECO:0000313" key="2">
    <source>
        <dbReference type="EMBL" id="KAG6946374.1"/>
    </source>
</evidence>
<keyword evidence="3" id="KW-1185">Reference proteome</keyword>
<evidence type="ECO:0000313" key="3">
    <source>
        <dbReference type="Proteomes" id="UP000709295"/>
    </source>
</evidence>